<dbReference type="AlphaFoldDB" id="A0AAW0CVL9"/>
<reference evidence="2 3" key="1">
    <citation type="journal article" date="2024" name="J Genomics">
        <title>Draft genome sequencing and assembly of Favolaschia claudopus CIRM-BRFM 2984 isolated from oak limbs.</title>
        <authorList>
            <person name="Navarro D."/>
            <person name="Drula E."/>
            <person name="Chaduli D."/>
            <person name="Cazenave R."/>
            <person name="Ahrendt S."/>
            <person name="Wang J."/>
            <person name="Lipzen A."/>
            <person name="Daum C."/>
            <person name="Barry K."/>
            <person name="Grigoriev I.V."/>
            <person name="Favel A."/>
            <person name="Rosso M.N."/>
            <person name="Martin F."/>
        </authorList>
    </citation>
    <scope>NUCLEOTIDE SEQUENCE [LARGE SCALE GENOMIC DNA]</scope>
    <source>
        <strain evidence="2 3">CIRM-BRFM 2984</strain>
    </source>
</reference>
<protein>
    <submittedName>
        <fullName evidence="2">FAD-binding-3 domain-containing protein</fullName>
    </submittedName>
</protein>
<dbReference type="EMBL" id="JAWWNJ010000013">
    <property type="protein sequence ID" value="KAK7042185.1"/>
    <property type="molecule type" value="Genomic_DNA"/>
</dbReference>
<sequence length="632" mass="71179">MMTASGRKTASPSKTPAVDEFADLCAALDASGRLCNAKTKEASRWCPRHDEERIKLYINYKAHHSVLDAFPDDSICHSVGAIKGCTSVETIRTWNKALLTKYKLLNRCITARAYFTQRFFGNDMDFGHKTFWHSLVKQVYKIEALLVDVEQRACTLLLEAQDALWVLELQQADSMKKDEEDCSGHGDGVLSSKKSKTPPNPTDVADVEDPLDVALREKCTLLWEKIKTRLARYCAPSHSKFYSERISVIYACVRRAIYTDPKLLVVAQNYKTVMDLLTDTNLDVQVVEKLWYAIRHLYVHEVRAAIDDVLRPKSGPGEYITVLDGRIYKDPSAIPLPFHAWGHMTALFQCYSCVRRVCQTVDEIVSLTRFVVFNMNGLNQSALRYEFPYDGAKVLSLCGFIPNSIDTFPPRSVISKCNCIYNGQPHWEETSVSYVLCAGLSLNDPSSGAFVNACLRDPSLMVVVRKGAKGRVIKSVERVWAERMRQANTRAGLRIASWDPARTVYYQDSVLEEACPRVFGTEVLEECYQLVLVDGGAGSMADFVKKLSDIWLEKVYEVGDVMELMMQLALPIVKSGELEIKYKGKRGPAMVVGNIEMDVLAAYKKLWGRTPAELVDDDIDVPIRRQPTSARK</sequence>
<comment type="caution">
    <text evidence="2">The sequence shown here is derived from an EMBL/GenBank/DDBJ whole genome shotgun (WGS) entry which is preliminary data.</text>
</comment>
<keyword evidence="3" id="KW-1185">Reference proteome</keyword>
<proteinExistence type="predicted"/>
<name>A0AAW0CVL9_9AGAR</name>
<feature type="region of interest" description="Disordered" evidence="1">
    <location>
        <begin position="177"/>
        <end position="203"/>
    </location>
</feature>
<organism evidence="2 3">
    <name type="scientific">Favolaschia claudopus</name>
    <dbReference type="NCBI Taxonomy" id="2862362"/>
    <lineage>
        <taxon>Eukaryota</taxon>
        <taxon>Fungi</taxon>
        <taxon>Dikarya</taxon>
        <taxon>Basidiomycota</taxon>
        <taxon>Agaricomycotina</taxon>
        <taxon>Agaricomycetes</taxon>
        <taxon>Agaricomycetidae</taxon>
        <taxon>Agaricales</taxon>
        <taxon>Marasmiineae</taxon>
        <taxon>Mycenaceae</taxon>
        <taxon>Favolaschia</taxon>
    </lineage>
</organism>
<accession>A0AAW0CVL9</accession>
<dbReference type="Proteomes" id="UP001362999">
    <property type="component" value="Unassembled WGS sequence"/>
</dbReference>
<evidence type="ECO:0000256" key="1">
    <source>
        <dbReference type="SAM" id="MobiDB-lite"/>
    </source>
</evidence>
<evidence type="ECO:0000313" key="2">
    <source>
        <dbReference type="EMBL" id="KAK7042185.1"/>
    </source>
</evidence>
<gene>
    <name evidence="2" type="ORF">R3P38DRAFT_2692768</name>
</gene>
<evidence type="ECO:0000313" key="3">
    <source>
        <dbReference type="Proteomes" id="UP001362999"/>
    </source>
</evidence>